<feature type="region of interest" description="Disordered" evidence="1">
    <location>
        <begin position="1"/>
        <end position="46"/>
    </location>
</feature>
<organism evidence="2">
    <name type="scientific">Panicum hallii</name>
    <dbReference type="NCBI Taxonomy" id="206008"/>
    <lineage>
        <taxon>Eukaryota</taxon>
        <taxon>Viridiplantae</taxon>
        <taxon>Streptophyta</taxon>
        <taxon>Embryophyta</taxon>
        <taxon>Tracheophyta</taxon>
        <taxon>Spermatophyta</taxon>
        <taxon>Magnoliopsida</taxon>
        <taxon>Liliopsida</taxon>
        <taxon>Poales</taxon>
        <taxon>Poaceae</taxon>
        <taxon>PACMAD clade</taxon>
        <taxon>Panicoideae</taxon>
        <taxon>Panicodae</taxon>
        <taxon>Paniceae</taxon>
        <taxon>Panicinae</taxon>
        <taxon>Panicum</taxon>
        <taxon>Panicum sect. Panicum</taxon>
    </lineage>
</organism>
<accession>A0A2T8JC28</accession>
<reference evidence="2" key="1">
    <citation type="submission" date="2018-04" db="EMBL/GenBank/DDBJ databases">
        <title>WGS assembly of Panicum hallii.</title>
        <authorList>
            <person name="Lovell J."/>
            <person name="Jenkins J."/>
            <person name="Lowry D."/>
            <person name="Mamidi S."/>
            <person name="Sreedasyam A."/>
            <person name="Weng X."/>
            <person name="Barry K."/>
            <person name="Bonette J."/>
            <person name="Campitelli B."/>
            <person name="Daum C."/>
            <person name="Gordon S."/>
            <person name="Gould B."/>
            <person name="Lipzen A."/>
            <person name="Macqueen A."/>
            <person name="Palacio-Mejia J."/>
            <person name="Plott C."/>
            <person name="Shakirov E."/>
            <person name="Shu S."/>
            <person name="Yoshinaga Y."/>
            <person name="Zane M."/>
            <person name="Rokhsar D."/>
            <person name="Grimwood J."/>
            <person name="Schmutz J."/>
            <person name="Juenger T."/>
        </authorList>
    </citation>
    <scope>NUCLEOTIDE SEQUENCE [LARGE SCALE GENOMIC DNA]</scope>
    <source>
        <strain evidence="2">FIL2</strain>
    </source>
</reference>
<feature type="compositionally biased region" description="Basic residues" evidence="1">
    <location>
        <begin position="23"/>
        <end position="32"/>
    </location>
</feature>
<protein>
    <submittedName>
        <fullName evidence="2">Uncharacterized protein</fullName>
    </submittedName>
</protein>
<dbReference type="Proteomes" id="UP000243499">
    <property type="component" value="Chromosome 4"/>
</dbReference>
<dbReference type="EMBL" id="CM008049">
    <property type="protein sequence ID" value="PVH47473.1"/>
    <property type="molecule type" value="Genomic_DNA"/>
</dbReference>
<dbReference type="AlphaFoldDB" id="A0A2T8JC28"/>
<evidence type="ECO:0000256" key="1">
    <source>
        <dbReference type="SAM" id="MobiDB-lite"/>
    </source>
</evidence>
<evidence type="ECO:0000313" key="2">
    <source>
        <dbReference type="EMBL" id="PVH47473.1"/>
    </source>
</evidence>
<dbReference type="Gramene" id="PVH47473">
    <property type="protein sequence ID" value="PVH47473"/>
    <property type="gene ID" value="PAHAL_4G070900"/>
</dbReference>
<proteinExistence type="predicted"/>
<gene>
    <name evidence="2" type="ORF">PAHAL_4G070900</name>
</gene>
<name>A0A2T8JC28_9POAL</name>
<sequence length="67" mass="7638">MPETKMATRRGNRRGGSMLKSTRSGHRARHSRVCQAQEHTGDNGTHQCCQYRMCKGECTTKCHCLRD</sequence>